<feature type="domain" description="Ig-like" evidence="9">
    <location>
        <begin position="2444"/>
        <end position="2527"/>
    </location>
</feature>
<dbReference type="Proteomes" id="UP001652625">
    <property type="component" value="Chromosome 01"/>
</dbReference>
<dbReference type="InterPro" id="IPR003598">
    <property type="entry name" value="Ig_sub2"/>
</dbReference>
<feature type="domain" description="Ig-like" evidence="9">
    <location>
        <begin position="2274"/>
        <end position="2347"/>
    </location>
</feature>
<feature type="domain" description="Ig-like" evidence="9">
    <location>
        <begin position="1119"/>
        <end position="1191"/>
    </location>
</feature>
<feature type="domain" description="Ig-like" evidence="9">
    <location>
        <begin position="2025"/>
        <end position="2102"/>
    </location>
</feature>
<feature type="domain" description="Ig-like" evidence="9">
    <location>
        <begin position="3039"/>
        <end position="3119"/>
    </location>
</feature>
<feature type="domain" description="Ig-like" evidence="9">
    <location>
        <begin position="1780"/>
        <end position="1844"/>
    </location>
</feature>
<dbReference type="InterPro" id="IPR003599">
    <property type="entry name" value="Ig_sub"/>
</dbReference>
<feature type="domain" description="Ig-like" evidence="9">
    <location>
        <begin position="696"/>
        <end position="771"/>
    </location>
</feature>
<dbReference type="InterPro" id="IPR001881">
    <property type="entry name" value="EGF-like_Ca-bd_dom"/>
</dbReference>
<feature type="domain" description="Ig-like" evidence="9">
    <location>
        <begin position="2124"/>
        <end position="2177"/>
    </location>
</feature>
<dbReference type="InterPro" id="IPR007110">
    <property type="entry name" value="Ig-like_dom"/>
</dbReference>
<evidence type="ECO:0000256" key="2">
    <source>
        <dbReference type="ARBA" id="ARBA00023136"/>
    </source>
</evidence>
<dbReference type="InterPro" id="IPR051275">
    <property type="entry name" value="Cell_adhesion_signaling"/>
</dbReference>
<dbReference type="PANTHER" id="PTHR11640:SF31">
    <property type="entry name" value="IRREGULAR CHIASM C-ROUGHEST PROTEIN-RELATED"/>
    <property type="match status" value="1"/>
</dbReference>
<dbReference type="SMART" id="SM00409">
    <property type="entry name" value="IG"/>
    <property type="match status" value="31"/>
</dbReference>
<feature type="domain" description="Ig-like" evidence="9">
    <location>
        <begin position="1034"/>
        <end position="1106"/>
    </location>
</feature>
<feature type="domain" description="Ig-like" evidence="9">
    <location>
        <begin position="2958"/>
        <end position="3032"/>
    </location>
</feature>
<feature type="domain" description="Ig-like" evidence="9">
    <location>
        <begin position="3207"/>
        <end position="3289"/>
    </location>
</feature>
<feature type="domain" description="Ig-like" evidence="9">
    <location>
        <begin position="1855"/>
        <end position="1931"/>
    </location>
</feature>
<feature type="domain" description="Ig-like" evidence="9">
    <location>
        <begin position="2872"/>
        <end position="2953"/>
    </location>
</feature>
<feature type="domain" description="Ig-like" evidence="9">
    <location>
        <begin position="3124"/>
        <end position="3195"/>
    </location>
</feature>
<dbReference type="PROSITE" id="PS01186">
    <property type="entry name" value="EGF_2"/>
    <property type="match status" value="2"/>
</dbReference>
<feature type="domain" description="Ig-like" evidence="9">
    <location>
        <begin position="1693"/>
        <end position="1765"/>
    </location>
</feature>
<feature type="domain" description="Ig-like" evidence="9">
    <location>
        <begin position="2188"/>
        <end position="2267"/>
    </location>
</feature>
<evidence type="ECO:0000256" key="1">
    <source>
        <dbReference type="ARBA" id="ARBA00004479"/>
    </source>
</evidence>
<name>A0ABM4B691_HYDVU</name>
<evidence type="ECO:0000259" key="9">
    <source>
        <dbReference type="PROSITE" id="PS50835"/>
    </source>
</evidence>
<feature type="domain" description="Ig-like" evidence="9">
    <location>
        <begin position="260"/>
        <end position="348"/>
    </location>
</feature>
<dbReference type="InterPro" id="IPR036179">
    <property type="entry name" value="Ig-like_dom_sf"/>
</dbReference>
<evidence type="ECO:0000256" key="5">
    <source>
        <dbReference type="ARBA" id="ARBA00023319"/>
    </source>
</evidence>
<dbReference type="Pfam" id="PF06119">
    <property type="entry name" value="NIDO"/>
    <property type="match status" value="1"/>
</dbReference>
<feature type="domain" description="Ig-like" evidence="9">
    <location>
        <begin position="864"/>
        <end position="941"/>
    </location>
</feature>
<dbReference type="SUPFAM" id="SSF48726">
    <property type="entry name" value="Immunoglobulin"/>
    <property type="match status" value="25"/>
</dbReference>
<dbReference type="PANTHER" id="PTHR11640">
    <property type="entry name" value="NEPHRIN"/>
    <property type="match status" value="1"/>
</dbReference>
<proteinExistence type="predicted"/>
<evidence type="ECO:0000256" key="3">
    <source>
        <dbReference type="ARBA" id="ARBA00023157"/>
    </source>
</evidence>
<sequence>MSSCGSKDNVIVYILVFVYFPFVIGSLEKLYNFEYLSVDILNGEDDGTTSVPTLPIPLPFCRVETTDSIYVCTNGLVALGEEYCPFDAGKYGDEFATSDPVLAPFYSDITLASASFAKKSGSIKSALHLFGISSKDIFERANKDVQNFMHLNVFDAVLVYIATWFDVRGWGANERATFQVAIITDGIRSFVRFSYHEMLLQNLLKNVQVGYKLDDSNDCEVSLNISINGYESYTYPLDKIKGNTGENGVWMFEITKDKFPITDLKSITVTVLALGNLHVKTGERVILFCHISKNSNVSYLWYKDGLILEMEGKSMFVKDFSMDDAGVYQCKISNFNDVQTSINSVTISVIFSEVPTLTILPYSSSAVNASVVLSCDIKSYPRPVISWHKDEVFLKEGTVSVLVIPAATLSHAGSYRCIASSVNGRIASKAQYLEIKPLLQKIMHKSFDINEANVTLTCTPSIDMVKLLLLWNRQISTNSSSPVVYFANANIKSVYYPDHVCNTLHKNQQDISIFLQMLEEASVALFKKSNISYPVLNDIQNVNFSCPKQPFRSISYEWNITFYGVYIWESVKYIVKSSSFKDSNSSKCTASFSDGDNKIESVDIPIKYIDPPFIESSQNLSLLIDGIQLILNCNAESSQVLLYQWSKDGDIINNQSNLYFESINKTTSGSYTCHVNNGNLKASTSVFLDVHYISTPHLLLSSNQTVSEGETIYMFCEVDGMQPISTIWLKNGQYLNDTSDKIFLKVKRSDSGSYKCIVKNKAGEKSSNELYLDIMYLEQPSIKSSQNISVLTVGSQLLLICEALGNPTVGYKWLKNDEVVSNTKELHFERVNENTKGSYTCDVSNGFTTKSSVVYLGAQYIKTPRLRFSNFETVIEEDFLSMFCEVDSTSPVYFKWWKNGKLLDHELSVLVLKVKRNDSGLYKCQAQNNAGSKVSNEQFLNVMYMDRPVINRLQGAKSNIEGDSLLMSCSADANPSRSNLSFSWKLNGRLILHGAFLSISNATKKDSGIYECSVKNSVGVSKEEFINIQYLDEPSLILLQDSIVLEGSSLTLHCLSAGSFPLSYFWIKNNTLINYTNEHLIFKAITRLDQGMYQCKVSNNVSSKFSAAVNIQVVYLDEPVIAMSKDLNSLFEGAQLLLSCNTVGSMNISYQWFKNNDLISNNKELFFQNFTNNDTGSYRCYVTNGYMKKFNVVFLAAHFTSVPWLEFLPYYSIVEGTPLIILCHVNSSDHVKYFWYKDGKKLPDLSKSLYMVTSRNSSGVYACVTSTKYSTKMSNSQYLEIFYLSFPFINERQIVLGKNQSTNISCLSNSFPVSNYTWMKDGQVIAHDQVLLINDMNLNSVGVYECYVENIAGRKMTSTNVQLQFLEKPKISTLPSKKILEGNSLFLICETTGSGKISFFWSVDGIVFDQDTPYKLIEHLNRYDKKTVFCIAKNNHDSKMSDVLKLDIIYLDKPVIKMFETLDYLTLNCSSNGNPPPSIAWYYHGIFITDQTVLEVAKSSVTEYECVAKNEFGEKSVSTVFEKQSTSKPVLKINPSIFPKEGDSVVMTCETNGENKFEWFKDTLILVGNSQMLFFKAVKRTDSGRYQCKVLDDHELISQAVQLVVSYLDEPIIELLHPLPFIMVGDNIELKCVSSAKVIFTWRHNSIILSNSSILSLQIVTTKSQGEYICEIYGEMESRKASKVIHIHYMYRPIVQFLPSNSIVERNTAIAICNENSSDSVNYTWFKNNEVLPESSRFFTIVYTNRTDNGLYKCKTSNQYTERFSNDYLLNVEYLDKPVITESEILGLVTFNCTADGNPAPNYTWFYKNSALSNETQLVVNANIGENEIYVCQVSNKVKSHSVSTAIIEPAMNVPVLNIMPFDRIEEGSTAVLTCEVERLGPINYLWYKNGILIAGTSATKFFINAMRNDTGTYQCTAFKNQSMKSSNNITMKVEYLDKPVIIVTHPNKKICVNDYVQVICSSSGSSAITYQWKYGNKVLSNFSVLEFESINKENHGEYSCEVFSVLGMKKQSFKVIMVHYLDEPFLDVSPSNNVKEGSSLTLRCSVNSSEPVFYTWIKNDLDMEVHSEFFVISKVNHHSDHGVYYCTASNIAGFKTSNELTILVSYLKTPMITDVQKDGFIFFTCFAEGYPSPQYIWKLYEKNLTHNDTLQIEISKSYSNEYECTAFNEYHTKSVFSVGLKMSLSTPLLKVFPSGNINRGSSVFFTCSMNSNKPVTYAWYKNKKVLVDQFDQVLHLENVNINDSGEYKCTISNDIEMETSKSKKLDVLYLNTPDIGKSMVILNETENFSLPCRCFGNPSDIEYRWVKGVEENIISNTSTLVLKDVQTGDSSIYKCVCKNIVAETFQIVKIIVNYLGPTSVFTTSSNMSKEGDSITMHCLSNGTAPLAYRWKKNNIDIKHNDNVFSLHNVTHSDSGLYSCEVFNPVGSQNSNAVNLSVSFLTNPIVISMNGDSILKEKYNESDTVKLACISSGYPAVFFKWNNKNKMVSFMNEIVIQSVAIDDASTFECQVTNGIETKSTFYELKVVYINQPHLSLTPSLSVEENRSAVLNCSVNGSQPIKYTWYKDNLPIYGYSTTIVFYGVKRSDHGVYTCHANNLAGTKISNAVLLMVTYLEEPTIFKEEILTDDQYLVLLKCSVISYPQALIVWFEQGLLLAEGPQLNLSSHKMVEMEAITCHASIGELTKKVTEVIQFYYFSTPFIQVIPEGNINRGSTVILTCSFDGLTLFNSLTYSWYKDNKEIFGYSQKTLLFENIEIENGGEYKCTVANNETMKTSSLRKLTVYYIKPPVLGLSTITLKEGQNFSLPCKCDGNPDDINYRWVKGVEEMLSSNTSMLVLNNVLVQDTGIYKCICKNLAMEAFQHVQIFVNYLGPASIYTSSSNMSKEGDSITLYCFSNGTAPLTYKWKKNNADIKQYSNVATLYNVHHNDSGLYSCEVINSVGSQNSNIINISVSYLEEPTISEDEIVTGNHHFIYLKCSVLSYPPASISWLLDDLVIEGSFINRSNEKMIASEKVVCQASNGVQTKRKEEVIYFYYLAYPNLFLRYKTDYSEGDNIELVCETNGSMPIIYTWFQNGITLSAKSNVLYLKNVSRNETGIYECLVQNQLMQKASLQEVVKISYLDQPSIKISTDFMVFEGDDVLLECLVSGYPYPSVQWYKDGELLYNESRLYLSKIQRQQGGLFVCTIYNRVGKKSSFLLLKVHYMDTPTLSINGSLTIASGSSLIIKCLVISSSPLQVSYLWYKDGYLLPNTSNESEELALRYIEQENSGLYSCSSKFVTFVKSSEDNLTLTVKQGFLPQCNNNWLLVYQNNNWECICKDGFYGDNCEQNNQVVQAKVSIMSVCNQTVCYSGTSLRDQLSSNHFYIFLKQSFEEQMLSSFRAELQEDYVVQVKWINHNFEEWLNIDYLVYFTNSLHKSVSQQQKLVQMVAVKYFYNRVHTKNIFSFQIIAKLTRLKDFDYCYNSTTLCDTHAECLNGLGTHFCRCRSGYAGDGIKCDPILSCDYDGQKKLLIFGCIILSTILLALCIGYILARILIERRKKLLSSAHGSVSSYVDDNNKGCIASVLPEVKAYSEALEFYKKLER</sequence>
<reference evidence="10" key="1">
    <citation type="submission" date="2025-05" db="UniProtKB">
        <authorList>
            <consortium name="RefSeq"/>
        </authorList>
    </citation>
    <scope>NUCLEOTIDE SEQUENCE [LARGE SCALE GENOMIC DNA]</scope>
</reference>
<feature type="transmembrane region" description="Helical" evidence="7">
    <location>
        <begin position="3509"/>
        <end position="3531"/>
    </location>
</feature>
<dbReference type="Pfam" id="PF13895">
    <property type="entry name" value="Ig_2"/>
    <property type="match status" value="18"/>
</dbReference>
<feature type="domain" description="Ig-like" evidence="9">
    <location>
        <begin position="1369"/>
        <end position="1518"/>
    </location>
</feature>
<keyword evidence="5" id="KW-0393">Immunoglobulin domain</keyword>
<dbReference type="InterPro" id="IPR013783">
    <property type="entry name" value="Ig-like_fold"/>
</dbReference>
<feature type="domain" description="Ig-like" evidence="9">
    <location>
        <begin position="1611"/>
        <end position="1682"/>
    </location>
</feature>
<dbReference type="PROSITE" id="PS50835">
    <property type="entry name" value="IG_LIKE"/>
    <property type="match status" value="32"/>
</dbReference>
<feature type="transmembrane region" description="Helical" evidence="7">
    <location>
        <begin position="12"/>
        <end position="31"/>
    </location>
</feature>
<feature type="domain" description="Ig-like" evidence="9">
    <location>
        <begin position="1287"/>
        <end position="1364"/>
    </location>
</feature>
<keyword evidence="2 7" id="KW-0472">Membrane</keyword>
<dbReference type="CDD" id="cd00054">
    <property type="entry name" value="EGF_CA"/>
    <property type="match status" value="1"/>
</dbReference>
<dbReference type="GeneID" id="101236066"/>
<accession>A0ABM4B691</accession>
<evidence type="ECO:0000256" key="4">
    <source>
        <dbReference type="ARBA" id="ARBA00023180"/>
    </source>
</evidence>
<protein>
    <submittedName>
        <fullName evidence="11">Hemicentin-1 isoform X3</fullName>
    </submittedName>
</protein>
<feature type="domain" description="Ig-like" evidence="9">
    <location>
        <begin position="1203"/>
        <end position="1274"/>
    </location>
</feature>
<evidence type="ECO:0000256" key="6">
    <source>
        <dbReference type="PROSITE-ProRule" id="PRU00076"/>
    </source>
</evidence>
<feature type="domain" description="Ig-like" evidence="9">
    <location>
        <begin position="1529"/>
        <end position="1604"/>
    </location>
</feature>
<dbReference type="SMART" id="SM00179">
    <property type="entry name" value="EGF_CA"/>
    <property type="match status" value="1"/>
</dbReference>
<feature type="domain" description="Ig-like" evidence="9">
    <location>
        <begin position="2532"/>
        <end position="2604"/>
    </location>
</feature>
<keyword evidence="4" id="KW-0325">Glycoprotein</keyword>
<evidence type="ECO:0000259" key="8">
    <source>
        <dbReference type="PROSITE" id="PS50026"/>
    </source>
</evidence>
<organism evidence="10 11">
    <name type="scientific">Hydra vulgaris</name>
    <name type="common">Hydra</name>
    <name type="synonym">Hydra attenuata</name>
    <dbReference type="NCBI Taxonomy" id="6087"/>
    <lineage>
        <taxon>Eukaryota</taxon>
        <taxon>Metazoa</taxon>
        <taxon>Cnidaria</taxon>
        <taxon>Hydrozoa</taxon>
        <taxon>Hydroidolina</taxon>
        <taxon>Anthoathecata</taxon>
        <taxon>Aplanulata</taxon>
        <taxon>Hydridae</taxon>
        <taxon>Hydra</taxon>
    </lineage>
</organism>
<dbReference type="RefSeq" id="XP_065644362.1">
    <property type="nucleotide sequence ID" value="XM_065788290.1"/>
</dbReference>
<keyword evidence="7" id="KW-1133">Transmembrane helix</keyword>
<dbReference type="PROSITE" id="PS50026">
    <property type="entry name" value="EGF_3"/>
    <property type="match status" value="1"/>
</dbReference>
<dbReference type="InterPro" id="IPR003886">
    <property type="entry name" value="NIDO_dom"/>
</dbReference>
<feature type="domain" description="EGF-like" evidence="8">
    <location>
        <begin position="3456"/>
        <end position="3496"/>
    </location>
</feature>
<feature type="domain" description="Ig-like" evidence="9">
    <location>
        <begin position="780"/>
        <end position="854"/>
    </location>
</feature>
<evidence type="ECO:0000256" key="7">
    <source>
        <dbReference type="SAM" id="Phobius"/>
    </source>
</evidence>
<feature type="domain" description="Ig-like" evidence="9">
    <location>
        <begin position="1940"/>
        <end position="2003"/>
    </location>
</feature>
<comment type="subcellular location">
    <subcellularLocation>
        <location evidence="1">Membrane</location>
        <topology evidence="1">Single-pass type I membrane protein</topology>
    </subcellularLocation>
</comment>
<dbReference type="Pfam" id="PF13927">
    <property type="entry name" value="Ig_3"/>
    <property type="match status" value="7"/>
</dbReference>
<feature type="domain" description="Ig-like" evidence="9">
    <location>
        <begin position="611"/>
        <end position="689"/>
    </location>
</feature>
<dbReference type="SMART" id="SM00408">
    <property type="entry name" value="IGc2"/>
    <property type="match status" value="31"/>
</dbReference>
<feature type="domain" description="Ig-like" evidence="9">
    <location>
        <begin position="948"/>
        <end position="1027"/>
    </location>
</feature>
<dbReference type="Gene3D" id="2.10.25.10">
    <property type="entry name" value="Laminin"/>
    <property type="match status" value="1"/>
</dbReference>
<feature type="domain" description="Ig-like" evidence="9">
    <location>
        <begin position="2699"/>
        <end position="2781"/>
    </location>
</feature>
<reference evidence="11" key="2">
    <citation type="submission" date="2025-08" db="UniProtKB">
        <authorList>
            <consortium name="RefSeq"/>
        </authorList>
    </citation>
    <scope>IDENTIFICATION</scope>
</reference>
<dbReference type="SMART" id="SM00539">
    <property type="entry name" value="NIDO"/>
    <property type="match status" value="1"/>
</dbReference>
<dbReference type="Gene3D" id="2.60.40.10">
    <property type="entry name" value="Immunoglobulins"/>
    <property type="match status" value="31"/>
</dbReference>
<feature type="domain" description="Ig-like" evidence="9">
    <location>
        <begin position="355"/>
        <end position="434"/>
    </location>
</feature>
<keyword evidence="10" id="KW-1185">Reference proteome</keyword>
<evidence type="ECO:0000313" key="10">
    <source>
        <dbReference type="Proteomes" id="UP001652625"/>
    </source>
</evidence>
<keyword evidence="7" id="KW-0812">Transmembrane</keyword>
<comment type="caution">
    <text evidence="6">Lacks conserved residue(s) required for the propagation of feature annotation.</text>
</comment>
<feature type="domain" description="Ig-like" evidence="9">
    <location>
        <begin position="2787"/>
        <end position="2868"/>
    </location>
</feature>
<dbReference type="CDD" id="cd00096">
    <property type="entry name" value="Ig"/>
    <property type="match status" value="11"/>
</dbReference>
<keyword evidence="3" id="KW-1015">Disulfide bond</keyword>
<evidence type="ECO:0000313" key="11">
    <source>
        <dbReference type="RefSeq" id="XP_065644362.1"/>
    </source>
</evidence>
<feature type="domain" description="Ig-like" evidence="9">
    <location>
        <begin position="2358"/>
        <end position="2439"/>
    </location>
</feature>
<keyword evidence="6" id="KW-0245">EGF-like domain</keyword>
<gene>
    <name evidence="11" type="primary">LOC101236066</name>
</gene>
<dbReference type="InterPro" id="IPR000742">
    <property type="entry name" value="EGF"/>
</dbReference>